<evidence type="ECO:0000256" key="4">
    <source>
        <dbReference type="ARBA" id="ARBA00022741"/>
    </source>
</evidence>
<dbReference type="GO" id="GO:0016887">
    <property type="term" value="F:ATP hydrolysis activity"/>
    <property type="evidence" value="ECO:0007669"/>
    <property type="project" value="InterPro"/>
</dbReference>
<keyword evidence="7 8" id="KW-0472">Membrane</keyword>
<protein>
    <recommendedName>
        <fullName evidence="8">Spermidine/putrescine import ATP-binding protein PotA</fullName>
        <ecNumber evidence="8">7.6.2.11</ecNumber>
    </recommendedName>
</protein>
<dbReference type="GO" id="GO:0015847">
    <property type="term" value="P:putrescine transport"/>
    <property type="evidence" value="ECO:0007669"/>
    <property type="project" value="UniProtKB-ARBA"/>
</dbReference>
<evidence type="ECO:0000313" key="11">
    <source>
        <dbReference type="Proteomes" id="UP000544134"/>
    </source>
</evidence>
<keyword evidence="4 8" id="KW-0547">Nucleotide-binding</keyword>
<dbReference type="InterPro" id="IPR005893">
    <property type="entry name" value="PotA-like"/>
</dbReference>
<dbReference type="Gene3D" id="3.40.50.300">
    <property type="entry name" value="P-loop containing nucleotide triphosphate hydrolases"/>
    <property type="match status" value="1"/>
</dbReference>
<comment type="similarity">
    <text evidence="8">Belongs to the ABC transporter superfamily. Spermidine/putrescine importer (TC 3.A.1.11.1) family.</text>
</comment>
<evidence type="ECO:0000256" key="1">
    <source>
        <dbReference type="ARBA" id="ARBA00022448"/>
    </source>
</evidence>
<evidence type="ECO:0000256" key="8">
    <source>
        <dbReference type="RuleBase" id="RU364083"/>
    </source>
</evidence>
<keyword evidence="3" id="KW-0997">Cell inner membrane</keyword>
<dbReference type="InterPro" id="IPR027417">
    <property type="entry name" value="P-loop_NTPase"/>
</dbReference>
<keyword evidence="1 8" id="KW-0813">Transport</keyword>
<evidence type="ECO:0000256" key="6">
    <source>
        <dbReference type="ARBA" id="ARBA00022967"/>
    </source>
</evidence>
<name>A0A848ID00_9BURK</name>
<dbReference type="SMART" id="SM00382">
    <property type="entry name" value="AAA"/>
    <property type="match status" value="1"/>
</dbReference>
<dbReference type="InterPro" id="IPR050093">
    <property type="entry name" value="ABC_SmlMolc_Importer"/>
</dbReference>
<comment type="subunit">
    <text evidence="8">The complex is composed of two ATP-binding proteins (PotA), two transmembrane proteins (PotB and PotC) and a solute-binding protein (PotD).</text>
</comment>
<dbReference type="GO" id="GO:0043190">
    <property type="term" value="C:ATP-binding cassette (ABC) transporter complex"/>
    <property type="evidence" value="ECO:0007669"/>
    <property type="project" value="InterPro"/>
</dbReference>
<evidence type="ECO:0000256" key="3">
    <source>
        <dbReference type="ARBA" id="ARBA00022519"/>
    </source>
</evidence>
<dbReference type="Proteomes" id="UP000544134">
    <property type="component" value="Unassembled WGS sequence"/>
</dbReference>
<dbReference type="GO" id="GO:0005524">
    <property type="term" value="F:ATP binding"/>
    <property type="evidence" value="ECO:0007669"/>
    <property type="project" value="UniProtKB-KW"/>
</dbReference>
<dbReference type="EC" id="7.6.2.11" evidence="8"/>
<dbReference type="InterPro" id="IPR017871">
    <property type="entry name" value="ABC_transporter-like_CS"/>
</dbReference>
<comment type="caution">
    <text evidence="10">The sequence shown here is derived from an EMBL/GenBank/DDBJ whole genome shotgun (WGS) entry which is preliminary data.</text>
</comment>
<feature type="domain" description="ABC transporter" evidence="9">
    <location>
        <begin position="9"/>
        <end position="239"/>
    </location>
</feature>
<comment type="function">
    <text evidence="8">Part of the ABC transporter complex PotABCD involved in spermidine/putrescine import. Responsible for energy coupling to the transport system.</text>
</comment>
<evidence type="ECO:0000313" key="10">
    <source>
        <dbReference type="EMBL" id="NML99052.1"/>
    </source>
</evidence>
<dbReference type="NCBIfam" id="TIGR01187">
    <property type="entry name" value="potA"/>
    <property type="match status" value="1"/>
</dbReference>
<dbReference type="EMBL" id="JABBGJ010000013">
    <property type="protein sequence ID" value="NML99052.1"/>
    <property type="molecule type" value="Genomic_DNA"/>
</dbReference>
<gene>
    <name evidence="8" type="primary">potA</name>
    <name evidence="10" type="ORF">HHL24_14015</name>
</gene>
<dbReference type="Gene3D" id="2.40.50.100">
    <property type="match status" value="1"/>
</dbReference>
<dbReference type="FunFam" id="3.40.50.300:FF:000133">
    <property type="entry name" value="Spermidine/putrescine import ATP-binding protein PotA"/>
    <property type="match status" value="1"/>
</dbReference>
<organism evidence="10 11">
    <name type="scientific">Paraburkholderia polaris</name>
    <dbReference type="NCBI Taxonomy" id="2728848"/>
    <lineage>
        <taxon>Bacteria</taxon>
        <taxon>Pseudomonadati</taxon>
        <taxon>Pseudomonadota</taxon>
        <taxon>Betaproteobacteria</taxon>
        <taxon>Burkholderiales</taxon>
        <taxon>Burkholderiaceae</taxon>
        <taxon>Paraburkholderia</taxon>
    </lineage>
</organism>
<keyword evidence="5 8" id="KW-0067">ATP-binding</keyword>
<evidence type="ECO:0000256" key="2">
    <source>
        <dbReference type="ARBA" id="ARBA00022475"/>
    </source>
</evidence>
<keyword evidence="2 8" id="KW-1003">Cell membrane</keyword>
<dbReference type="RefSeq" id="WP_169486049.1">
    <property type="nucleotide sequence ID" value="NZ_JABBGJ010000013.1"/>
</dbReference>
<comment type="catalytic activity">
    <reaction evidence="8">
        <text>ATP + H2O + polyamine-[polyamine-binding protein]Side 1 = ADP + phosphate + polyamineSide 2 + [polyamine-binding protein]Side 1.</text>
        <dbReference type="EC" id="7.6.2.11"/>
    </reaction>
</comment>
<dbReference type="InterPro" id="IPR013611">
    <property type="entry name" value="Transp-assoc_OB_typ2"/>
</dbReference>
<dbReference type="InterPro" id="IPR008995">
    <property type="entry name" value="Mo/tungstate-bd_C_term_dom"/>
</dbReference>
<evidence type="ECO:0000259" key="9">
    <source>
        <dbReference type="PROSITE" id="PS50893"/>
    </source>
</evidence>
<sequence length="365" mass="40232">MDTLTQNQLCADGITRRYGSFVALDNVSIDVRKGEFLTLLGPSGSGKTTLLMILAGFTEPSTGRLFKEGVDITRRPPEKRNFGMVFQGYALFPHMSVFDNVAFGLRIRKVDAAARRQRVMRMLETVGLTAHAHKRPHELSGGQQQRVAIARALVFEPDLLLLDEPLSALDKNMREQLQAELRRIHQQVGTTFVFVTHDQEEALALSTRIAIFNKGQLMQIDTPEQIYMRPASRFVGEFLGKMNVFGFDAQREDGAHTVGRHGDIVLRALSCAGAALGAKVLAVRPEHMTLHVEPPRESGHNVVAGTIVERTFQGSRTALAVRTGSDAAPAHTLIDVPLGHPVQALGREARVWLSWCPSNSMLLDA</sequence>
<dbReference type="SUPFAM" id="SSF52540">
    <property type="entry name" value="P-loop containing nucleoside triphosphate hydrolases"/>
    <property type="match status" value="1"/>
</dbReference>
<dbReference type="AlphaFoldDB" id="A0A848ID00"/>
<keyword evidence="11" id="KW-1185">Reference proteome</keyword>
<reference evidence="10 11" key="1">
    <citation type="submission" date="2020-04" db="EMBL/GenBank/DDBJ databases">
        <title>Paraburkholderia sp. RP-4-7 isolated from soil.</title>
        <authorList>
            <person name="Dahal R.H."/>
        </authorList>
    </citation>
    <scope>NUCLEOTIDE SEQUENCE [LARGE SCALE GENOMIC DNA]</scope>
    <source>
        <strain evidence="10 11">RP-4-7</strain>
    </source>
</reference>
<keyword evidence="6 8" id="KW-1278">Translocase</keyword>
<evidence type="ECO:0000256" key="5">
    <source>
        <dbReference type="ARBA" id="ARBA00022840"/>
    </source>
</evidence>
<proteinExistence type="inferred from homology"/>
<dbReference type="PANTHER" id="PTHR42781">
    <property type="entry name" value="SPERMIDINE/PUTRESCINE IMPORT ATP-BINDING PROTEIN POTA"/>
    <property type="match status" value="1"/>
</dbReference>
<dbReference type="InterPro" id="IPR003439">
    <property type="entry name" value="ABC_transporter-like_ATP-bd"/>
</dbReference>
<dbReference type="PANTHER" id="PTHR42781:SF4">
    <property type="entry name" value="SPERMIDINE_PUTRESCINE IMPORT ATP-BINDING PROTEIN POTA"/>
    <property type="match status" value="1"/>
</dbReference>
<dbReference type="PROSITE" id="PS00211">
    <property type="entry name" value="ABC_TRANSPORTER_1"/>
    <property type="match status" value="1"/>
</dbReference>
<dbReference type="GO" id="GO:0015417">
    <property type="term" value="F:ABC-type polyamine transporter activity"/>
    <property type="evidence" value="ECO:0007669"/>
    <property type="project" value="UniProtKB-EC"/>
</dbReference>
<evidence type="ECO:0000256" key="7">
    <source>
        <dbReference type="ARBA" id="ARBA00023136"/>
    </source>
</evidence>
<dbReference type="PROSITE" id="PS50893">
    <property type="entry name" value="ABC_TRANSPORTER_2"/>
    <property type="match status" value="1"/>
</dbReference>
<dbReference type="SUPFAM" id="SSF50331">
    <property type="entry name" value="MOP-like"/>
    <property type="match status" value="1"/>
</dbReference>
<dbReference type="InterPro" id="IPR003593">
    <property type="entry name" value="AAA+_ATPase"/>
</dbReference>
<dbReference type="Pfam" id="PF08402">
    <property type="entry name" value="TOBE_2"/>
    <property type="match status" value="1"/>
</dbReference>
<accession>A0A848ID00</accession>
<dbReference type="Pfam" id="PF00005">
    <property type="entry name" value="ABC_tran"/>
    <property type="match status" value="1"/>
</dbReference>